<sequence length="281" mass="30862">MLFAAPVAYFALVCIGLVLIRYPARRRTVFAGGSARIHGFINTLQGMFRAAIRLVATGLGFVRDGSAGISIPLIENRPIVISAIALALLPPLAVLALSQRTIFEFAPDDAPPDRKIAALLAGEHLTPPPPLPPAVFATTEVEMLRPSIGTASRDWNLLDGEFRQRLLTVFKLLEEQHGYQAVLLEGYRSPERQAELLLRGPSVTQAAPNMSYHQHGLAADVAFLRDGRLVISERDPWAMRGYERYGALAEAAGLTWGGRWKMMDFGHVELHHREALPDGRS</sequence>
<dbReference type="SUPFAM" id="SSF55166">
    <property type="entry name" value="Hedgehog/DD-peptidase"/>
    <property type="match status" value="1"/>
</dbReference>
<evidence type="ECO:0000259" key="2">
    <source>
        <dbReference type="Pfam" id="PF13539"/>
    </source>
</evidence>
<dbReference type="Proteomes" id="UP000652074">
    <property type="component" value="Unassembled WGS sequence"/>
</dbReference>
<dbReference type="Gene3D" id="3.30.1380.10">
    <property type="match status" value="1"/>
</dbReference>
<dbReference type="InterPro" id="IPR009045">
    <property type="entry name" value="Zn_M74/Hedgehog-like"/>
</dbReference>
<name>A0ABX1MR29_9RHOO</name>
<protein>
    <submittedName>
        <fullName evidence="3">M15 family peptidase</fullName>
    </submittedName>
</protein>
<dbReference type="EMBL" id="WTVR01000041">
    <property type="protein sequence ID" value="NMF90413.1"/>
    <property type="molecule type" value="Genomic_DNA"/>
</dbReference>
<dbReference type="CDD" id="cd14845">
    <property type="entry name" value="L-Ala-D-Glu_peptidase_like"/>
    <property type="match status" value="1"/>
</dbReference>
<keyword evidence="1" id="KW-0472">Membrane</keyword>
<gene>
    <name evidence="3" type="ORF">GPA26_18235</name>
</gene>
<organism evidence="3 4">
    <name type="scientific">Aromatoleum petrolei</name>
    <dbReference type="NCBI Taxonomy" id="76116"/>
    <lineage>
        <taxon>Bacteria</taxon>
        <taxon>Pseudomonadati</taxon>
        <taxon>Pseudomonadota</taxon>
        <taxon>Betaproteobacteria</taxon>
        <taxon>Rhodocyclales</taxon>
        <taxon>Rhodocyclaceae</taxon>
        <taxon>Aromatoleum</taxon>
    </lineage>
</organism>
<dbReference type="Pfam" id="PF13539">
    <property type="entry name" value="Peptidase_M15_4"/>
    <property type="match status" value="1"/>
</dbReference>
<proteinExistence type="predicted"/>
<comment type="caution">
    <text evidence="3">The sequence shown here is derived from an EMBL/GenBank/DDBJ whole genome shotgun (WGS) entry which is preliminary data.</text>
</comment>
<keyword evidence="1" id="KW-1133">Transmembrane helix</keyword>
<reference evidence="3 4" key="1">
    <citation type="submission" date="2019-12" db="EMBL/GenBank/DDBJ databases">
        <title>Comparative genomics gives insights into the taxonomy of the Azoarcus-Aromatoleum group and reveals separate origins of nif in the plant-associated Azoarcus and non-plant-associated Aromatoleum sub-groups.</title>
        <authorList>
            <person name="Lafos M."/>
            <person name="Maluk M."/>
            <person name="Batista M."/>
            <person name="Junghare M."/>
            <person name="Carmona M."/>
            <person name="Faoro H."/>
            <person name="Cruz L.M."/>
            <person name="Battistoni F."/>
            <person name="De Souza E."/>
            <person name="Pedrosa F."/>
            <person name="Chen W.-M."/>
            <person name="Poole P.S."/>
            <person name="Dixon R.A."/>
            <person name="James E.K."/>
        </authorList>
    </citation>
    <scope>NUCLEOTIDE SEQUENCE [LARGE SCALE GENOMIC DNA]</scope>
    <source>
        <strain evidence="3 4">ToN1</strain>
    </source>
</reference>
<feature type="transmembrane region" description="Helical" evidence="1">
    <location>
        <begin position="6"/>
        <end position="24"/>
    </location>
</feature>
<evidence type="ECO:0000313" key="4">
    <source>
        <dbReference type="Proteomes" id="UP000652074"/>
    </source>
</evidence>
<keyword evidence="1" id="KW-0812">Transmembrane</keyword>
<feature type="domain" description="Peptidase M15C" evidence="2">
    <location>
        <begin position="207"/>
        <end position="270"/>
    </location>
</feature>
<keyword evidence="4" id="KW-1185">Reference proteome</keyword>
<accession>A0ABX1MR29</accession>
<evidence type="ECO:0000256" key="1">
    <source>
        <dbReference type="SAM" id="Phobius"/>
    </source>
</evidence>
<dbReference type="InterPro" id="IPR039561">
    <property type="entry name" value="Peptidase_M15C"/>
</dbReference>
<evidence type="ECO:0000313" key="3">
    <source>
        <dbReference type="EMBL" id="NMF90413.1"/>
    </source>
</evidence>